<dbReference type="PROSITE" id="PS00018">
    <property type="entry name" value="EF_HAND_1"/>
    <property type="match status" value="3"/>
</dbReference>
<dbReference type="CDD" id="cd00051">
    <property type="entry name" value="EFh"/>
    <property type="match status" value="1"/>
</dbReference>
<evidence type="ECO:0000259" key="5">
    <source>
        <dbReference type="PROSITE" id="PS50222"/>
    </source>
</evidence>
<evidence type="ECO:0000313" key="6">
    <source>
        <dbReference type="EMBL" id="MCW1885404.1"/>
    </source>
</evidence>
<dbReference type="RefSeq" id="WP_264501359.1">
    <property type="nucleotide sequence ID" value="NZ_JAPDDS010000005.1"/>
</dbReference>
<evidence type="ECO:0000256" key="1">
    <source>
        <dbReference type="ARBA" id="ARBA00022723"/>
    </source>
</evidence>
<dbReference type="PROSITE" id="PS50222">
    <property type="entry name" value="EF_HAND_2"/>
    <property type="match status" value="1"/>
</dbReference>
<dbReference type="Proteomes" id="UP001207930">
    <property type="component" value="Unassembled WGS sequence"/>
</dbReference>
<reference evidence="6 7" key="1">
    <citation type="submission" date="2022-10" db="EMBL/GenBank/DDBJ databases">
        <title>Luteolibacter flavescens strain MCCC 1K03193, whole genome shotgun sequencing project.</title>
        <authorList>
            <person name="Zhao G."/>
            <person name="Shen L."/>
        </authorList>
    </citation>
    <scope>NUCLEOTIDE SEQUENCE [LARGE SCALE GENOMIC DNA]</scope>
    <source>
        <strain evidence="6 7">MCCC 1K03193</strain>
    </source>
</reference>
<dbReference type="SMART" id="SM00054">
    <property type="entry name" value="EFh"/>
    <property type="match status" value="2"/>
</dbReference>
<proteinExistence type="predicted"/>
<dbReference type="PANTHER" id="PTHR10827">
    <property type="entry name" value="RETICULOCALBIN"/>
    <property type="match status" value="1"/>
</dbReference>
<name>A0ABT3FQ11_9BACT</name>
<dbReference type="InterPro" id="IPR002048">
    <property type="entry name" value="EF_hand_dom"/>
</dbReference>
<dbReference type="Gene3D" id="1.10.238.10">
    <property type="entry name" value="EF-hand"/>
    <property type="match status" value="2"/>
</dbReference>
<gene>
    <name evidence="6" type="ORF">OKA04_11750</name>
</gene>
<feature type="chain" id="PRO_5046513111" evidence="4">
    <location>
        <begin position="33"/>
        <end position="236"/>
    </location>
</feature>
<dbReference type="InterPro" id="IPR018247">
    <property type="entry name" value="EF_Hand_1_Ca_BS"/>
</dbReference>
<evidence type="ECO:0000256" key="4">
    <source>
        <dbReference type="SAM" id="SignalP"/>
    </source>
</evidence>
<dbReference type="Pfam" id="PF13499">
    <property type="entry name" value="EF-hand_7"/>
    <property type="match status" value="1"/>
</dbReference>
<feature type="region of interest" description="Disordered" evidence="3">
    <location>
        <begin position="212"/>
        <end position="236"/>
    </location>
</feature>
<comment type="caution">
    <text evidence="6">The sequence shown here is derived from an EMBL/GenBank/DDBJ whole genome shotgun (WGS) entry which is preliminary data.</text>
</comment>
<evidence type="ECO:0000256" key="3">
    <source>
        <dbReference type="SAM" id="MobiDB-lite"/>
    </source>
</evidence>
<dbReference type="SUPFAM" id="SSF47473">
    <property type="entry name" value="EF-hand"/>
    <property type="match status" value="2"/>
</dbReference>
<sequence>MQHNTMTNRNSTLISGLRTAAVALTFSGAAFAGLVLSPGTIDFNEADTDESGGLTVEEYTTTLPEGTSNQKIKRSFKKADTDRSGLISLNEYLIAVGEIEPPTKEEISFAAADENSNGSISLEEFYDTFGNTVPIEIIKRFLKADADESNGLSLAEWTLYKKGKAKGPEGAKYYKFDLADRDNNDELTMAEFALTFPKNAKETTVAKKFAKEDSDDNGVLTRDEWNPGAPKVQPVL</sequence>
<dbReference type="Pfam" id="PF13202">
    <property type="entry name" value="EF-hand_5"/>
    <property type="match status" value="1"/>
</dbReference>
<keyword evidence="2" id="KW-0677">Repeat</keyword>
<accession>A0ABT3FQ11</accession>
<keyword evidence="4" id="KW-0732">Signal</keyword>
<keyword evidence="7" id="KW-1185">Reference proteome</keyword>
<organism evidence="6 7">
    <name type="scientific">Luteolibacter flavescens</name>
    <dbReference type="NCBI Taxonomy" id="1859460"/>
    <lineage>
        <taxon>Bacteria</taxon>
        <taxon>Pseudomonadati</taxon>
        <taxon>Verrucomicrobiota</taxon>
        <taxon>Verrucomicrobiia</taxon>
        <taxon>Verrucomicrobiales</taxon>
        <taxon>Verrucomicrobiaceae</taxon>
        <taxon>Luteolibacter</taxon>
    </lineage>
</organism>
<keyword evidence="1" id="KW-0479">Metal-binding</keyword>
<feature type="signal peptide" evidence="4">
    <location>
        <begin position="1"/>
        <end position="32"/>
    </location>
</feature>
<dbReference type="InterPro" id="IPR011992">
    <property type="entry name" value="EF-hand-dom_pair"/>
</dbReference>
<dbReference type="PANTHER" id="PTHR10827:SF98">
    <property type="entry name" value="45 KDA CALCIUM-BINDING PROTEIN"/>
    <property type="match status" value="1"/>
</dbReference>
<feature type="domain" description="EF-hand" evidence="5">
    <location>
        <begin position="67"/>
        <end position="102"/>
    </location>
</feature>
<protein>
    <submittedName>
        <fullName evidence="6">EF-hand domain-containing protein</fullName>
    </submittedName>
</protein>
<evidence type="ECO:0000313" key="7">
    <source>
        <dbReference type="Proteomes" id="UP001207930"/>
    </source>
</evidence>
<dbReference type="EMBL" id="JAPDDS010000005">
    <property type="protein sequence ID" value="MCW1885404.1"/>
    <property type="molecule type" value="Genomic_DNA"/>
</dbReference>
<evidence type="ECO:0000256" key="2">
    <source>
        <dbReference type="ARBA" id="ARBA00022737"/>
    </source>
</evidence>